<keyword evidence="3" id="KW-1185">Reference proteome</keyword>
<feature type="compositionally biased region" description="Basic and acidic residues" evidence="1">
    <location>
        <begin position="37"/>
        <end position="50"/>
    </location>
</feature>
<evidence type="ECO:0000313" key="2">
    <source>
        <dbReference type="EnsemblPlants" id="KQL10381"/>
    </source>
</evidence>
<dbReference type="HOGENOM" id="CLU_2403736_0_0_1"/>
<dbReference type="EMBL" id="AGNK02002375">
    <property type="status" value="NOT_ANNOTATED_CDS"/>
    <property type="molecule type" value="Genomic_DNA"/>
</dbReference>
<dbReference type="Proteomes" id="UP000004995">
    <property type="component" value="Unassembled WGS sequence"/>
</dbReference>
<protein>
    <submittedName>
        <fullName evidence="2">Uncharacterized protein</fullName>
    </submittedName>
</protein>
<evidence type="ECO:0000256" key="1">
    <source>
        <dbReference type="SAM" id="MobiDB-lite"/>
    </source>
</evidence>
<dbReference type="Gramene" id="KQL10381">
    <property type="protein sequence ID" value="KQL10381"/>
    <property type="gene ID" value="SETIT_008911mg"/>
</dbReference>
<feature type="region of interest" description="Disordered" evidence="1">
    <location>
        <begin position="1"/>
        <end position="67"/>
    </location>
</feature>
<proteinExistence type="predicted"/>
<name>K3Y3X3_SETIT</name>
<dbReference type="InParanoid" id="K3Y3X3"/>
<dbReference type="EnsemblPlants" id="KQL10381">
    <property type="protein sequence ID" value="KQL10381"/>
    <property type="gene ID" value="SETIT_008911mg"/>
</dbReference>
<evidence type="ECO:0000313" key="3">
    <source>
        <dbReference type="Proteomes" id="UP000004995"/>
    </source>
</evidence>
<dbReference type="AlphaFoldDB" id="K3Y3X3"/>
<reference evidence="2" key="2">
    <citation type="submission" date="2018-08" db="UniProtKB">
        <authorList>
            <consortium name="EnsemblPlants"/>
        </authorList>
    </citation>
    <scope>IDENTIFICATION</scope>
    <source>
        <strain evidence="2">Yugu1</strain>
    </source>
</reference>
<sequence>MAAQRCGGSSCYPDALRGARQPGHQHPARGEVAQDADAVRHGRRARESRGLRRGGRRSAGELQTSTPWELWPVGEDVPVVVEKVDSEKKRGWG</sequence>
<reference evidence="3" key="1">
    <citation type="journal article" date="2012" name="Nat. Biotechnol.">
        <title>Reference genome sequence of the model plant Setaria.</title>
        <authorList>
            <person name="Bennetzen J.L."/>
            <person name="Schmutz J."/>
            <person name="Wang H."/>
            <person name="Percifield R."/>
            <person name="Hawkins J."/>
            <person name="Pontaroli A.C."/>
            <person name="Estep M."/>
            <person name="Feng L."/>
            <person name="Vaughn J.N."/>
            <person name="Grimwood J."/>
            <person name="Jenkins J."/>
            <person name="Barry K."/>
            <person name="Lindquist E."/>
            <person name="Hellsten U."/>
            <person name="Deshpande S."/>
            <person name="Wang X."/>
            <person name="Wu X."/>
            <person name="Mitros T."/>
            <person name="Triplett J."/>
            <person name="Yang X."/>
            <person name="Ye C.Y."/>
            <person name="Mauro-Herrera M."/>
            <person name="Wang L."/>
            <person name="Li P."/>
            <person name="Sharma M."/>
            <person name="Sharma R."/>
            <person name="Ronald P.C."/>
            <person name="Panaud O."/>
            <person name="Kellogg E.A."/>
            <person name="Brutnell T.P."/>
            <person name="Doust A.N."/>
            <person name="Tuskan G.A."/>
            <person name="Rokhsar D."/>
            <person name="Devos K.M."/>
        </authorList>
    </citation>
    <scope>NUCLEOTIDE SEQUENCE [LARGE SCALE GENOMIC DNA]</scope>
    <source>
        <strain evidence="3">cv. Yugu1</strain>
    </source>
</reference>
<organism evidence="2 3">
    <name type="scientific">Setaria italica</name>
    <name type="common">Foxtail millet</name>
    <name type="synonym">Panicum italicum</name>
    <dbReference type="NCBI Taxonomy" id="4555"/>
    <lineage>
        <taxon>Eukaryota</taxon>
        <taxon>Viridiplantae</taxon>
        <taxon>Streptophyta</taxon>
        <taxon>Embryophyta</taxon>
        <taxon>Tracheophyta</taxon>
        <taxon>Spermatophyta</taxon>
        <taxon>Magnoliopsida</taxon>
        <taxon>Liliopsida</taxon>
        <taxon>Poales</taxon>
        <taxon>Poaceae</taxon>
        <taxon>PACMAD clade</taxon>
        <taxon>Panicoideae</taxon>
        <taxon>Panicodae</taxon>
        <taxon>Paniceae</taxon>
        <taxon>Cenchrinae</taxon>
        <taxon>Setaria</taxon>
    </lineage>
</organism>
<accession>K3Y3X3</accession>